<evidence type="ECO:0008006" key="3">
    <source>
        <dbReference type="Google" id="ProtNLM"/>
    </source>
</evidence>
<evidence type="ECO:0000313" key="1">
    <source>
        <dbReference type="EMBL" id="AOR22730.1"/>
    </source>
</evidence>
<dbReference type="NCBIfam" id="TIGR01725">
    <property type="entry name" value="phge_HK97_gp10"/>
    <property type="match status" value="1"/>
</dbReference>
<evidence type="ECO:0000313" key="2">
    <source>
        <dbReference type="Proteomes" id="UP000094652"/>
    </source>
</evidence>
<dbReference type="AlphaFoldDB" id="A0A1D7XHT5"/>
<reference evidence="2" key="1">
    <citation type="submission" date="2016-09" db="EMBL/GenBank/DDBJ databases">
        <title>Genomics of Clostridium taeniosporum, an organism which forms endospores with ribbon-like appendages.</title>
        <authorList>
            <person name="Walker J.R."/>
        </authorList>
    </citation>
    <scope>NUCLEOTIDE SEQUENCE [LARGE SCALE GENOMIC DNA]</scope>
    <source>
        <strain evidence="2">1/k</strain>
    </source>
</reference>
<sequence>MASMELQGVDEILNKLQSMGTNVSRLENKALRNAAEPVLEDAKATNAFNDRSGKLRKGLKITNVKKKEGVKYILIGIDKSDNSKIYYGKFLEFGTSKMPAKPFLQPAYEKNKDNIKRTIAETLKEGLK</sequence>
<dbReference type="OrthoDB" id="886754at2"/>
<dbReference type="STRING" id="394958.BGI42_02945"/>
<keyword evidence="2" id="KW-1185">Reference proteome</keyword>
<protein>
    <recommendedName>
        <fullName evidence="3">HK97 gp10 family phage protein</fullName>
    </recommendedName>
</protein>
<dbReference type="InterPro" id="IPR010064">
    <property type="entry name" value="HK97-gp10_tail"/>
</dbReference>
<organism evidence="1 2">
    <name type="scientific">Clostridium taeniosporum</name>
    <dbReference type="NCBI Taxonomy" id="394958"/>
    <lineage>
        <taxon>Bacteria</taxon>
        <taxon>Bacillati</taxon>
        <taxon>Bacillota</taxon>
        <taxon>Clostridia</taxon>
        <taxon>Eubacteriales</taxon>
        <taxon>Clostridiaceae</taxon>
        <taxon>Clostridium</taxon>
    </lineage>
</organism>
<dbReference type="Pfam" id="PF04883">
    <property type="entry name" value="HK97-gp10_like"/>
    <property type="match status" value="1"/>
</dbReference>
<dbReference type="Proteomes" id="UP000094652">
    <property type="component" value="Chromosome"/>
</dbReference>
<name>A0A1D7XHT5_9CLOT</name>
<dbReference type="EMBL" id="CP017253">
    <property type="protein sequence ID" value="AOR22730.1"/>
    <property type="molecule type" value="Genomic_DNA"/>
</dbReference>
<accession>A0A1D7XHT5</accession>
<gene>
    <name evidence="1" type="ORF">BGI42_02945</name>
</gene>
<proteinExistence type="predicted"/>
<dbReference type="KEGG" id="ctae:BGI42_02945"/>